<feature type="domain" description="Glycosyltransferase 2-like" evidence="4">
    <location>
        <begin position="12"/>
        <end position="138"/>
    </location>
</feature>
<dbReference type="RefSeq" id="WP_013640237.1">
    <property type="nucleotide sequence ID" value="NC_015186.1"/>
</dbReference>
<dbReference type="EMBL" id="AP012035">
    <property type="protein sequence ID" value="BAJ81206.1"/>
    <property type="molecule type" value="Genomic_DNA"/>
</dbReference>
<dbReference type="KEGG" id="amv:ACMV_18590"/>
<name>F0IZJ6_ACIMA</name>
<dbReference type="Proteomes" id="UP000007100">
    <property type="component" value="Chromosome"/>
</dbReference>
<evidence type="ECO:0000259" key="4">
    <source>
        <dbReference type="Pfam" id="PF00535"/>
    </source>
</evidence>
<dbReference type="Gene3D" id="3.90.550.10">
    <property type="entry name" value="Spore Coat Polysaccharide Biosynthesis Protein SpsA, Chain A"/>
    <property type="match status" value="1"/>
</dbReference>
<evidence type="ECO:0000256" key="3">
    <source>
        <dbReference type="ARBA" id="ARBA00022679"/>
    </source>
</evidence>
<gene>
    <name evidence="5" type="ordered locus">ACMV_18590</name>
</gene>
<evidence type="ECO:0000313" key="6">
    <source>
        <dbReference type="Proteomes" id="UP000007100"/>
    </source>
</evidence>
<reference evidence="5 6" key="1">
    <citation type="submission" date="2010-12" db="EMBL/GenBank/DDBJ databases">
        <title>Whole genome sequence of Acidiphilium multivorum AIU301.</title>
        <authorList>
            <person name="Narita-Yamada S."/>
            <person name="Nakamura S."/>
            <person name="Ito N."/>
            <person name="Takarada H."/>
            <person name="Katano Y."/>
            <person name="Nakazawa H."/>
            <person name="Hosoyama A."/>
            <person name="Yamada R."/>
            <person name="Fujita N."/>
        </authorList>
    </citation>
    <scope>NUCLEOTIDE SEQUENCE [LARGE SCALE GENOMIC DNA]</scope>
    <source>
        <strain evidence="6">DSM 11245 / JCM 8867 / AIU301</strain>
    </source>
</reference>
<organism evidence="5 6">
    <name type="scientific">Acidiphilium multivorum (strain DSM 11245 / JCM 8867 / NBRC 100883 / AIU 301)</name>
    <dbReference type="NCBI Taxonomy" id="926570"/>
    <lineage>
        <taxon>Bacteria</taxon>
        <taxon>Pseudomonadati</taxon>
        <taxon>Pseudomonadota</taxon>
        <taxon>Alphaproteobacteria</taxon>
        <taxon>Acetobacterales</taxon>
        <taxon>Acidocellaceae</taxon>
        <taxon>Acidiphilium</taxon>
    </lineage>
</organism>
<dbReference type="SUPFAM" id="SSF53448">
    <property type="entry name" value="Nucleotide-diphospho-sugar transferases"/>
    <property type="match status" value="1"/>
</dbReference>
<protein>
    <submittedName>
        <fullName evidence="5">Putative glycosyltransferase</fullName>
    </submittedName>
</protein>
<dbReference type="InterPro" id="IPR029044">
    <property type="entry name" value="Nucleotide-diphossugar_trans"/>
</dbReference>
<sequence length="317" mass="36258">MSNYEDYPAVAIIVLNWNDSKNTIACIESLQRIIYPKFKIYIIDNNSEDSSIENIRKIFPYIEIYNSGSNLGWAGGNNYGIKLAKLHGYNYFYLINPDIRVEPKTLSALVEAIDAEDVAAVGSVVISYSNPDWLEFAGSQLTSESGFSRQTSMKKSEFVFDGPDIDVPELKGCSFLITEKGFDKIGYFDERYFLNYDETDWCFRARSNNMRCVFSKKSICFHIGAQTFGGVSSPLYRYFIARNRIFFARKNLDKKSLIFAWRCMAWEIKSVLLGRSIEKRGLKVKGALLLSLFLSLRDAIFNRHGNCPPLVRKINKV</sequence>
<dbReference type="HOGENOM" id="CLU_023845_4_1_5"/>
<accession>F0IZJ6</accession>
<dbReference type="CDD" id="cd04186">
    <property type="entry name" value="GT_2_like_c"/>
    <property type="match status" value="1"/>
</dbReference>
<dbReference type="PANTHER" id="PTHR43179:SF12">
    <property type="entry name" value="GALACTOFURANOSYLTRANSFERASE GLFT2"/>
    <property type="match status" value="1"/>
</dbReference>
<comment type="similarity">
    <text evidence="1">Belongs to the glycosyltransferase 2 family.</text>
</comment>
<dbReference type="GO" id="GO:0016757">
    <property type="term" value="F:glycosyltransferase activity"/>
    <property type="evidence" value="ECO:0007669"/>
    <property type="project" value="UniProtKB-KW"/>
</dbReference>
<dbReference type="PANTHER" id="PTHR43179">
    <property type="entry name" value="RHAMNOSYLTRANSFERASE WBBL"/>
    <property type="match status" value="1"/>
</dbReference>
<keyword evidence="3 5" id="KW-0808">Transferase</keyword>
<dbReference type="Pfam" id="PF00535">
    <property type="entry name" value="Glycos_transf_2"/>
    <property type="match status" value="1"/>
</dbReference>
<evidence type="ECO:0000256" key="1">
    <source>
        <dbReference type="ARBA" id="ARBA00006739"/>
    </source>
</evidence>
<dbReference type="OrthoDB" id="9783791at2"/>
<keyword evidence="2" id="KW-0328">Glycosyltransferase</keyword>
<keyword evidence="6" id="KW-1185">Reference proteome</keyword>
<proteinExistence type="inferred from homology"/>
<dbReference type="InterPro" id="IPR001173">
    <property type="entry name" value="Glyco_trans_2-like"/>
</dbReference>
<evidence type="ECO:0000256" key="2">
    <source>
        <dbReference type="ARBA" id="ARBA00022676"/>
    </source>
</evidence>
<dbReference type="AlphaFoldDB" id="F0IZJ6"/>
<evidence type="ECO:0000313" key="5">
    <source>
        <dbReference type="EMBL" id="BAJ81206.1"/>
    </source>
</evidence>